<sequence length="57" mass="6386">MNTVNKSCGSKRSALINKNKFSEIASKIFVKFILILKELLLEYRGKGCGAKRLAPTR</sequence>
<proteinExistence type="predicted"/>
<accession>A0A510WED3</accession>
<evidence type="ECO:0000313" key="1">
    <source>
        <dbReference type="EMBL" id="GEK37553.1"/>
    </source>
</evidence>
<evidence type="ECO:0000313" key="2">
    <source>
        <dbReference type="Proteomes" id="UP000321361"/>
    </source>
</evidence>
<reference evidence="1 2" key="1">
    <citation type="submission" date="2019-07" db="EMBL/GenBank/DDBJ databases">
        <title>Whole genome shotgun sequence of Enterococcus thailandicus NBRC 101867.</title>
        <authorList>
            <person name="Hosoyama A."/>
            <person name="Uohara A."/>
            <person name="Ohji S."/>
            <person name="Ichikawa N."/>
        </authorList>
    </citation>
    <scope>NUCLEOTIDE SEQUENCE [LARGE SCALE GENOMIC DNA]</scope>
    <source>
        <strain evidence="1 2">NBRC 101867</strain>
    </source>
</reference>
<dbReference type="EMBL" id="BJUG01000009">
    <property type="protein sequence ID" value="GEK37553.1"/>
    <property type="molecule type" value="Genomic_DNA"/>
</dbReference>
<dbReference type="Proteomes" id="UP000321361">
    <property type="component" value="Unassembled WGS sequence"/>
</dbReference>
<organism evidence="1 2">
    <name type="scientific">Enterococcus thailandicus</name>
    <dbReference type="NCBI Taxonomy" id="417368"/>
    <lineage>
        <taxon>Bacteria</taxon>
        <taxon>Bacillati</taxon>
        <taxon>Bacillota</taxon>
        <taxon>Bacilli</taxon>
        <taxon>Lactobacillales</taxon>
        <taxon>Enterococcaceae</taxon>
        <taxon>Enterococcus</taxon>
    </lineage>
</organism>
<dbReference type="AlphaFoldDB" id="A0A510WED3"/>
<gene>
    <name evidence="1" type="ORF">ETH01_18400</name>
</gene>
<name>A0A510WED3_ENTTH</name>
<protein>
    <submittedName>
        <fullName evidence="1">Uncharacterized protein</fullName>
    </submittedName>
</protein>
<comment type="caution">
    <text evidence="1">The sequence shown here is derived from an EMBL/GenBank/DDBJ whole genome shotgun (WGS) entry which is preliminary data.</text>
</comment>